<dbReference type="InterPro" id="IPR038404">
    <property type="entry name" value="TRAP_DctP_sf"/>
</dbReference>
<dbReference type="PROSITE" id="PS51318">
    <property type="entry name" value="TAT"/>
    <property type="match status" value="1"/>
</dbReference>
<evidence type="ECO:0000256" key="3">
    <source>
        <dbReference type="ARBA" id="ARBA00022448"/>
    </source>
</evidence>
<organism evidence="6 7">
    <name type="scientific">Jannaschia rubra</name>
    <dbReference type="NCBI Taxonomy" id="282197"/>
    <lineage>
        <taxon>Bacteria</taxon>
        <taxon>Pseudomonadati</taxon>
        <taxon>Pseudomonadota</taxon>
        <taxon>Alphaproteobacteria</taxon>
        <taxon>Rhodobacterales</taxon>
        <taxon>Roseobacteraceae</taxon>
        <taxon>Jannaschia</taxon>
    </lineage>
</organism>
<evidence type="ECO:0000256" key="4">
    <source>
        <dbReference type="ARBA" id="ARBA00022729"/>
    </source>
</evidence>
<reference evidence="6 7" key="1">
    <citation type="submission" date="2015-07" db="EMBL/GenBank/DDBJ databases">
        <authorList>
            <person name="Noorani M."/>
        </authorList>
    </citation>
    <scope>NUCLEOTIDE SEQUENCE [LARGE SCALE GENOMIC DNA]</scope>
    <source>
        <strain evidence="6 7">CECT 5088</strain>
    </source>
</reference>
<comment type="subcellular location">
    <subcellularLocation>
        <location evidence="1">Periplasm</location>
    </subcellularLocation>
</comment>
<proteinExistence type="inferred from homology"/>
<dbReference type="Gene3D" id="3.40.190.170">
    <property type="entry name" value="Bacterial extracellular solute-binding protein, family 7"/>
    <property type="match status" value="1"/>
</dbReference>
<dbReference type="Pfam" id="PF03480">
    <property type="entry name" value="DctP"/>
    <property type="match status" value="1"/>
</dbReference>
<dbReference type="InterPro" id="IPR006311">
    <property type="entry name" value="TAT_signal"/>
</dbReference>
<evidence type="ECO:0000256" key="2">
    <source>
        <dbReference type="ARBA" id="ARBA00009023"/>
    </source>
</evidence>
<dbReference type="STRING" id="282197.SAMN04488517_10251"/>
<evidence type="ECO:0000313" key="7">
    <source>
        <dbReference type="Proteomes" id="UP000048908"/>
    </source>
</evidence>
<evidence type="ECO:0000313" key="6">
    <source>
        <dbReference type="EMBL" id="CTQ33222.1"/>
    </source>
</evidence>
<dbReference type="InterPro" id="IPR018389">
    <property type="entry name" value="DctP_fam"/>
</dbReference>
<dbReference type="NCBIfam" id="NF037995">
    <property type="entry name" value="TRAP_S1"/>
    <property type="match status" value="1"/>
</dbReference>
<dbReference type="Proteomes" id="UP000048908">
    <property type="component" value="Unassembled WGS sequence"/>
</dbReference>
<dbReference type="GO" id="GO:0055085">
    <property type="term" value="P:transmembrane transport"/>
    <property type="evidence" value="ECO:0007669"/>
    <property type="project" value="InterPro"/>
</dbReference>
<keyword evidence="6" id="KW-0675">Receptor</keyword>
<evidence type="ECO:0000256" key="1">
    <source>
        <dbReference type="ARBA" id="ARBA00004418"/>
    </source>
</evidence>
<keyword evidence="4" id="KW-0732">Signal</keyword>
<dbReference type="GO" id="GO:0042597">
    <property type="term" value="C:periplasmic space"/>
    <property type="evidence" value="ECO:0007669"/>
    <property type="project" value="UniProtKB-SubCell"/>
</dbReference>
<keyword evidence="3" id="KW-0813">Transport</keyword>
<dbReference type="PANTHER" id="PTHR33376">
    <property type="match status" value="1"/>
</dbReference>
<dbReference type="EMBL" id="CXPG01000020">
    <property type="protein sequence ID" value="CTQ33222.1"/>
    <property type="molecule type" value="Genomic_DNA"/>
</dbReference>
<comment type="similarity">
    <text evidence="2">Belongs to the bacterial solute-binding protein 7 family.</text>
</comment>
<accession>A0A0M6XR81</accession>
<dbReference type="RefSeq" id="WP_055682657.1">
    <property type="nucleotide sequence ID" value="NZ_CXPG01000020.1"/>
</dbReference>
<protein>
    <submittedName>
        <fullName evidence="6">Extracytoplasmic solute receptor protein YiaO</fullName>
    </submittedName>
</protein>
<dbReference type="PANTHER" id="PTHR33376:SF7">
    <property type="entry name" value="C4-DICARBOXYLATE-BINDING PROTEIN DCTB"/>
    <property type="match status" value="1"/>
</dbReference>
<dbReference type="AlphaFoldDB" id="A0A0M6XR81"/>
<gene>
    <name evidence="6" type="primary">yiaO_5</name>
    <name evidence="6" type="ORF">JAN5088_02003</name>
</gene>
<keyword evidence="7" id="KW-1185">Reference proteome</keyword>
<sequence>MTASDALRGLSRRDLLRLTGRHGLTSVLLGAATLTGAATLADVARAAETTRARRLSGPARHRLRLGASGFNAASLLIERAGTLTFIQDLESRTDGAIRVEFIGDNEVCSQETCVEKTQSGVIDMFTASTQNSARVAPYLNVLDYPYVFPGRASQYHFLYSPVSQAVLRDPLERRHGLKFLFSHCELRGLQMGASFADRPTVTRLEEVLGTRNRVTDTQLGRIAMQLLDLGPVPMRWDETQDALRKGQIDGAETWASAMAYSGMAPLVSQSVDLRFLCGTEHTAMLASRFDALDGELQDAVMESAYLAQVHVQAANEAALVKTVGYSDPPLPDTILAREGVRTAFLPPDQIRIAEEMCAPEFNPAPWMEWRARLDDWANGVDTYATIHRVAREVAADMKPENVPPRRWWKS</sequence>
<name>A0A0M6XR81_9RHOB</name>
<dbReference type="OrthoDB" id="7655321at2"/>
<keyword evidence="5" id="KW-0574">Periplasm</keyword>
<evidence type="ECO:0000256" key="5">
    <source>
        <dbReference type="ARBA" id="ARBA00022764"/>
    </source>
</evidence>